<protein>
    <submittedName>
        <fullName evidence="2">Uncharacterized protein</fullName>
    </submittedName>
</protein>
<keyword evidence="3" id="KW-1185">Reference proteome</keyword>
<dbReference type="Proteomes" id="UP000198287">
    <property type="component" value="Unassembled WGS sequence"/>
</dbReference>
<feature type="transmembrane region" description="Helical" evidence="1">
    <location>
        <begin position="349"/>
        <end position="374"/>
    </location>
</feature>
<accession>A0A226D2M8</accession>
<keyword evidence="1" id="KW-0812">Transmembrane</keyword>
<dbReference type="AlphaFoldDB" id="A0A226D2M8"/>
<evidence type="ECO:0000313" key="2">
    <source>
        <dbReference type="EMBL" id="OXA39310.1"/>
    </source>
</evidence>
<comment type="caution">
    <text evidence="2">The sequence shown here is derived from an EMBL/GenBank/DDBJ whole genome shotgun (WGS) entry which is preliminary data.</text>
</comment>
<name>A0A226D2M8_FOLCA</name>
<reference evidence="2 3" key="1">
    <citation type="submission" date="2015-12" db="EMBL/GenBank/DDBJ databases">
        <title>The genome of Folsomia candida.</title>
        <authorList>
            <person name="Faddeeva A."/>
            <person name="Derks M.F."/>
            <person name="Anvar Y."/>
            <person name="Smit S."/>
            <person name="Van Straalen N."/>
            <person name="Roelofs D."/>
        </authorList>
    </citation>
    <scope>NUCLEOTIDE SEQUENCE [LARGE SCALE GENOMIC DNA]</scope>
    <source>
        <strain evidence="2 3">VU population</strain>
        <tissue evidence="2">Whole body</tissue>
    </source>
</reference>
<evidence type="ECO:0000313" key="3">
    <source>
        <dbReference type="Proteomes" id="UP000198287"/>
    </source>
</evidence>
<keyword evidence="1" id="KW-1133">Transmembrane helix</keyword>
<keyword evidence="1" id="KW-0472">Membrane</keyword>
<sequence length="666" mass="76945">MHISEYKTYFLTVVHLLNLHPVNSLSLDSMISKISTSYQINFRLIHRNSISSFPLNSNLPSDIFPITISFAKSKGNHDIARVQKEAYYFVPAKRYSSQKIKIFITFAHNIRDLSYIIAKSGYRIGPNYNVLFYNIAPLKCTVSDEVEHQNSPFSRLGFTCPLTFITLNSYSYTKHLYEDVDMIAFVRQLCYLCPVGDRLVKLLELSMIQNPRQIVKLHSKLSSNGYGGAIGFHQIRDHFATERQISKNPRLANCQKYFDSELSCQVAYPVNEIVKERLNASMEARSSCPLLDGKSKVKWAPLYMCEQGVPSTLPDNLSDYVQPMVSSFVQREFNLIYCITKAHYDRPSWSWIISPFETTIWLVLLSFSIFFGLIGRRVSMMFDAIKFFIYIALPNFKNWKNPALFVSLALTSFLSYHYEAFMTTTITAPLQLHVFQNIKEAYGNGFKIVVSSPQVLVLLKAHVGTDIGEQIGRNISDRDVIIDREIDQVAQPFNLTWRDKLASIKGLTYIYDALAYKVRKGKVFSQGDQVICFLIKRPVGPLIYSLNSFGSMTASRFLRNFAPWSGQDGIFNMFRDRFFTNFGRKLAKDRVRMEKLLNGGKYVEGQIKLRLFSNFGILFLYWLFFLMISSVIFWIELRFSIFSDIIRGDYFKLAWSWVKSTRPIFR</sequence>
<evidence type="ECO:0000256" key="1">
    <source>
        <dbReference type="SAM" id="Phobius"/>
    </source>
</evidence>
<proteinExistence type="predicted"/>
<organism evidence="2 3">
    <name type="scientific">Folsomia candida</name>
    <name type="common">Springtail</name>
    <dbReference type="NCBI Taxonomy" id="158441"/>
    <lineage>
        <taxon>Eukaryota</taxon>
        <taxon>Metazoa</taxon>
        <taxon>Ecdysozoa</taxon>
        <taxon>Arthropoda</taxon>
        <taxon>Hexapoda</taxon>
        <taxon>Collembola</taxon>
        <taxon>Entomobryomorpha</taxon>
        <taxon>Isotomoidea</taxon>
        <taxon>Isotomidae</taxon>
        <taxon>Proisotominae</taxon>
        <taxon>Folsomia</taxon>
    </lineage>
</organism>
<feature type="transmembrane region" description="Helical" evidence="1">
    <location>
        <begin position="611"/>
        <end position="635"/>
    </location>
</feature>
<gene>
    <name evidence="2" type="ORF">Fcan01_25943</name>
</gene>
<dbReference type="EMBL" id="LNIX01000039">
    <property type="protein sequence ID" value="OXA39310.1"/>
    <property type="molecule type" value="Genomic_DNA"/>
</dbReference>